<accession>A0A2T3KTT7</accession>
<dbReference type="InterPro" id="IPR036412">
    <property type="entry name" value="HAD-like_sf"/>
</dbReference>
<proteinExistence type="inferred from homology"/>
<dbReference type="CDD" id="cd07505">
    <property type="entry name" value="HAD_BPGM-like"/>
    <property type="match status" value="1"/>
</dbReference>
<dbReference type="InterPro" id="IPR041492">
    <property type="entry name" value="HAD_2"/>
</dbReference>
<evidence type="ECO:0000256" key="1">
    <source>
        <dbReference type="ARBA" id="ARBA00006171"/>
    </source>
</evidence>
<dbReference type="SFLD" id="SFLDS00003">
    <property type="entry name" value="Haloacid_Dehalogenase"/>
    <property type="match status" value="1"/>
</dbReference>
<name>A0A2T3KTT7_PHOLD</name>
<gene>
    <name evidence="4" type="ORF">C0W93_12980</name>
</gene>
<dbReference type="SFLD" id="SFLDG01135">
    <property type="entry name" value="C1.5.6:_HAD__Beta-PGM__Phospha"/>
    <property type="match status" value="1"/>
</dbReference>
<dbReference type="Gene3D" id="3.40.50.1000">
    <property type="entry name" value="HAD superfamily/HAD-like"/>
    <property type="match status" value="1"/>
</dbReference>
<organism evidence="4 5">
    <name type="scientific">Photobacterium leiognathi subsp. mandapamensis</name>
    <name type="common">Photobacterium mandapamensis</name>
    <dbReference type="NCBI Taxonomy" id="48408"/>
    <lineage>
        <taxon>Bacteria</taxon>
        <taxon>Pseudomonadati</taxon>
        <taxon>Pseudomonadota</taxon>
        <taxon>Gammaproteobacteria</taxon>
        <taxon>Vibrionales</taxon>
        <taxon>Vibrionaceae</taxon>
        <taxon>Photobacterium</taxon>
    </lineage>
</organism>
<dbReference type="NCBIfam" id="TIGR01549">
    <property type="entry name" value="HAD-SF-IA-v1"/>
    <property type="match status" value="1"/>
</dbReference>
<dbReference type="InterPro" id="IPR006439">
    <property type="entry name" value="HAD-SF_hydro_IA"/>
</dbReference>
<dbReference type="Proteomes" id="UP000240530">
    <property type="component" value="Unassembled WGS sequence"/>
</dbReference>
<dbReference type="SFLD" id="SFLDG01129">
    <property type="entry name" value="C1.5:_HAD__Beta-PGM__Phosphata"/>
    <property type="match status" value="1"/>
</dbReference>
<dbReference type="PANTHER" id="PTHR18901:SF38">
    <property type="entry name" value="PSEUDOURIDINE-5'-PHOSPHATASE"/>
    <property type="match status" value="1"/>
</dbReference>
<dbReference type="RefSeq" id="WP_107185345.1">
    <property type="nucleotide sequence ID" value="NZ_JAWQGC010000001.1"/>
</dbReference>
<dbReference type="NCBIfam" id="TIGR01509">
    <property type="entry name" value="HAD-SF-IA-v3"/>
    <property type="match status" value="1"/>
</dbReference>
<dbReference type="GO" id="GO:0000287">
    <property type="term" value="F:magnesium ion binding"/>
    <property type="evidence" value="ECO:0007669"/>
    <property type="project" value="UniProtKB-ARBA"/>
</dbReference>
<reference evidence="4 5" key="1">
    <citation type="submission" date="2018-03" db="EMBL/GenBank/DDBJ databases">
        <title>Whole genome sequencing of Histamine producing bacteria.</title>
        <authorList>
            <person name="Butler K."/>
        </authorList>
    </citation>
    <scope>NUCLEOTIDE SEQUENCE [LARGE SCALE GENOMIC DNA]</scope>
    <source>
        <strain evidence="4 5">Res.4.1</strain>
    </source>
</reference>
<dbReference type="InterPro" id="IPR023214">
    <property type="entry name" value="HAD_sf"/>
</dbReference>
<evidence type="ECO:0000313" key="4">
    <source>
        <dbReference type="EMBL" id="PSV10061.1"/>
    </source>
</evidence>
<evidence type="ECO:0000256" key="3">
    <source>
        <dbReference type="ARBA" id="ARBA00022801"/>
    </source>
</evidence>
<dbReference type="Gene3D" id="1.10.150.240">
    <property type="entry name" value="Putative phosphatase, domain 2"/>
    <property type="match status" value="1"/>
</dbReference>
<dbReference type="AlphaFoldDB" id="A0A2T3KTT7"/>
<dbReference type="FunFam" id="3.40.50.1000:FF:000036">
    <property type="entry name" value="HAD family hydrolase"/>
    <property type="match status" value="1"/>
</dbReference>
<comment type="similarity">
    <text evidence="1">Belongs to the HAD-like hydrolase superfamily. CbbY/CbbZ/Gph/YieH family.</text>
</comment>
<evidence type="ECO:0000256" key="2">
    <source>
        <dbReference type="ARBA" id="ARBA00022723"/>
    </source>
</evidence>
<dbReference type="EMBL" id="PYNS01000014">
    <property type="protein sequence ID" value="PSV10061.1"/>
    <property type="molecule type" value="Genomic_DNA"/>
</dbReference>
<protein>
    <submittedName>
        <fullName evidence="4">Phosphatase</fullName>
    </submittedName>
</protein>
<dbReference type="GO" id="GO:0016787">
    <property type="term" value="F:hydrolase activity"/>
    <property type="evidence" value="ECO:0007669"/>
    <property type="project" value="UniProtKB-KW"/>
</dbReference>
<dbReference type="Pfam" id="PF13419">
    <property type="entry name" value="HAD_2"/>
    <property type="match status" value="1"/>
</dbReference>
<dbReference type="PRINTS" id="PR00413">
    <property type="entry name" value="HADHALOGNASE"/>
</dbReference>
<dbReference type="PANTHER" id="PTHR18901">
    <property type="entry name" value="2-DEOXYGLUCOSE-6-PHOSPHATE PHOSPHATASE 2"/>
    <property type="match status" value="1"/>
</dbReference>
<dbReference type="InterPro" id="IPR023198">
    <property type="entry name" value="PGP-like_dom2"/>
</dbReference>
<keyword evidence="2" id="KW-0479">Metal-binding</keyword>
<evidence type="ECO:0000313" key="5">
    <source>
        <dbReference type="Proteomes" id="UP000240530"/>
    </source>
</evidence>
<dbReference type="SUPFAM" id="SSF56784">
    <property type="entry name" value="HAD-like"/>
    <property type="match status" value="1"/>
</dbReference>
<comment type="caution">
    <text evidence="4">The sequence shown here is derived from an EMBL/GenBank/DDBJ whole genome shotgun (WGS) entry which is preliminary data.</text>
</comment>
<keyword evidence="3" id="KW-0378">Hydrolase</keyword>
<sequence length="218" mass="24541">MKFSAFIFDMDGLLLDTERVCMDVFKQTCKSFNLPYLETAYLNIIGRNESGVEEVLRASYGDTMDYPVFRKQWKQTYLNIVENQAIPVKNGVIELLQWLHQQHVPMVVATSTNKQLALKKLELAGLSSFFSAITAGDEVSKGKPDPEIYLLAAKRLNVKPEQCLAFEDSNNGIKAAIAANMQAFQIIDLVQPNDEVKTFGHHVFPSMHETLALLKQQA</sequence>